<dbReference type="Gene3D" id="2.30.130.30">
    <property type="entry name" value="Hypothetical protein"/>
    <property type="match status" value="1"/>
</dbReference>
<dbReference type="SUPFAM" id="SSF88697">
    <property type="entry name" value="PUA domain-like"/>
    <property type="match status" value="1"/>
</dbReference>
<dbReference type="PANTHER" id="PTHR34204">
    <property type="entry name" value="RNA-BINDING ASCH DOMAIN PROTEIN"/>
    <property type="match status" value="1"/>
</dbReference>
<dbReference type="RefSeq" id="WP_039378394.1">
    <property type="nucleotide sequence ID" value="NZ_JSAM01000129.1"/>
</dbReference>
<proteinExistence type="predicted"/>
<reference evidence="2 3" key="1">
    <citation type="journal article" date="2014" name="Mol. Biol. Evol.">
        <title>Massive expansion of Ubiquitination-related gene families within the Chlamydiae.</title>
        <authorList>
            <person name="Domman D."/>
            <person name="Collingro A."/>
            <person name="Lagkouvardos I."/>
            <person name="Gehre L."/>
            <person name="Weinmaier T."/>
            <person name="Rattei T."/>
            <person name="Subtil A."/>
            <person name="Horn M."/>
        </authorList>
    </citation>
    <scope>NUCLEOTIDE SEQUENCE [LARGE SCALE GENOMIC DNA]</scope>
    <source>
        <strain evidence="2 3">OEW1</strain>
    </source>
</reference>
<organism evidence="2 3">
    <name type="scientific">Parachlamydia acanthamoebae</name>
    <dbReference type="NCBI Taxonomy" id="83552"/>
    <lineage>
        <taxon>Bacteria</taxon>
        <taxon>Pseudomonadati</taxon>
        <taxon>Chlamydiota</taxon>
        <taxon>Chlamydiia</taxon>
        <taxon>Parachlamydiales</taxon>
        <taxon>Parachlamydiaceae</taxon>
        <taxon>Parachlamydia</taxon>
    </lineage>
</organism>
<dbReference type="AlphaFoldDB" id="A0A0C1E3Z5"/>
<dbReference type="InterPro" id="IPR015947">
    <property type="entry name" value="PUA-like_sf"/>
</dbReference>
<accession>A0A0C1E3Z5</accession>
<comment type="caution">
    <text evidence="2">The sequence shown here is derived from an EMBL/GenBank/DDBJ whole genome shotgun (WGS) entry which is preliminary data.</text>
</comment>
<evidence type="ECO:0000259" key="1">
    <source>
        <dbReference type="SMART" id="SM01022"/>
    </source>
</evidence>
<dbReference type="EMBL" id="JSAM01000129">
    <property type="protein sequence ID" value="KIA76147.1"/>
    <property type="molecule type" value="Genomic_DNA"/>
</dbReference>
<dbReference type="InterPro" id="IPR007374">
    <property type="entry name" value="ASCH_domain"/>
</dbReference>
<feature type="domain" description="ASCH" evidence="1">
    <location>
        <begin position="4"/>
        <end position="107"/>
    </location>
</feature>
<evidence type="ECO:0000313" key="2">
    <source>
        <dbReference type="EMBL" id="KIA76147.1"/>
    </source>
</evidence>
<dbReference type="PATRIC" id="fig|83552.4.peg.2720"/>
<dbReference type="PIRSF" id="PIRSF016134">
    <property type="entry name" value="UCP016134"/>
    <property type="match status" value="1"/>
</dbReference>
<gene>
    <name evidence="2" type="ORF">DB43_AS00170</name>
</gene>
<evidence type="ECO:0000313" key="3">
    <source>
        <dbReference type="Proteomes" id="UP000031307"/>
    </source>
</evidence>
<protein>
    <recommendedName>
        <fullName evidence="1">ASCH domain-containing protein</fullName>
    </recommendedName>
</protein>
<dbReference type="Pfam" id="PF04266">
    <property type="entry name" value="ASCH"/>
    <property type="match status" value="1"/>
</dbReference>
<sequence length="112" mass="13273">MLDINVEDQYLGLIKQEKKKIEGRLAKPKFLNLKPGEFLRINNRLIVTVRRVDHYPLFRDMLYHEGLKNVLPDCASLDEGENIYYRFYSKEDEKKFGVVAIQLKLENNFPDL</sequence>
<dbReference type="Proteomes" id="UP000031307">
    <property type="component" value="Unassembled WGS sequence"/>
</dbReference>
<dbReference type="SMART" id="SM01022">
    <property type="entry name" value="ASCH"/>
    <property type="match status" value="1"/>
</dbReference>
<dbReference type="PANTHER" id="PTHR34204:SF2">
    <property type="entry name" value="RNA-BINDING ASCH DOMAIN PROTEIN"/>
    <property type="match status" value="1"/>
</dbReference>
<name>A0A0C1E3Z5_9BACT</name>
<dbReference type="InterPro" id="IPR016645">
    <property type="entry name" value="UCP016134"/>
</dbReference>